<name>A0AC61LZX4_9ADEN</name>
<protein>
    <submittedName>
        <fullName evidence="1">22/33 kDa</fullName>
    </submittedName>
</protein>
<proteinExistence type="predicted"/>
<evidence type="ECO:0000313" key="2">
    <source>
        <dbReference type="Proteomes" id="UP000502787"/>
    </source>
</evidence>
<organism evidence="1 2">
    <name type="scientific">Guinea pig adenovirus 1</name>
    <dbReference type="NCBI Taxonomy" id="2847100"/>
    <lineage>
        <taxon>Viruses</taxon>
        <taxon>Varidnaviria</taxon>
        <taxon>Bamfordvirae</taxon>
        <taxon>Preplasmiviricota</taxon>
        <taxon>Polisuviricotina</taxon>
        <taxon>Pharingeaviricetes</taxon>
        <taxon>Rowavirales</taxon>
        <taxon>Adenoviridae</taxon>
        <taxon>Mastadenovirus</taxon>
        <taxon>Mastadenovirus caviae</taxon>
        <taxon>Guinea pig mastadenovirus A</taxon>
    </lineage>
</organism>
<dbReference type="Proteomes" id="UP000502787">
    <property type="component" value="Segment"/>
</dbReference>
<dbReference type="EMBL" id="MN986925">
    <property type="protein sequence ID" value="QIZ64167.1"/>
    <property type="molecule type" value="Genomic_DNA"/>
</dbReference>
<evidence type="ECO:0000313" key="1">
    <source>
        <dbReference type="EMBL" id="QIZ64167.1"/>
    </source>
</evidence>
<reference evidence="1" key="1">
    <citation type="submission" date="2020-01" db="EMBL/GenBank/DDBJ databases">
        <title>Genomic and phylogenetic analysis of two Guinea pig adenovirus strains recovered from archival lung tissue.</title>
        <authorList>
            <person name="Hofmann-Sieber H."/>
            <person name="Gonzalez G."/>
            <person name="Spohn M."/>
            <person name="Dobner T."/>
            <person name="Kajon A.E."/>
        </authorList>
    </citation>
    <scope>NUCLEOTIDE SEQUENCE</scope>
    <source>
        <strain evidence="1">AUS96</strain>
    </source>
</reference>
<accession>A0AC61LZX4</accession>
<keyword evidence="2" id="KW-1185">Reference proteome</keyword>
<sequence length="332" mass="35652">MRASATASEPVPARPITPPPPSPPSSDIPLAPPPSPAAATAPARKKRVAAANRAPLREETPTRKASAGKRTKTSVTCRKNTGGRDASRTPAKKTSRGAKRTAAATPPTTTTALPSSSNQIGARDETNGRPAKTAKRRLVTRPPSGGDGDGGSRWDKKTKRAEALHRRLVAPPAPVPELPTADQHRDSHLSEVSSEEETPSEFEDDNAETLSLETIYEEEERDSHHHPERDPPYDYEEREPGPLVIDEAPVAAAAHRRNGKLDAAAAAAAARTGYRSWRRLGASIQRAYLAGNGDPGFAQRLLMHQFGVTVPRRVVRYYGAKTEHRDDAASPA</sequence>